<proteinExistence type="predicted"/>
<dbReference type="EMBL" id="MU158018">
    <property type="protein sequence ID" value="KAF9521596.1"/>
    <property type="molecule type" value="Genomic_DNA"/>
</dbReference>
<feature type="non-terminal residue" evidence="1">
    <location>
        <position position="1"/>
    </location>
</feature>
<evidence type="ECO:0000313" key="1">
    <source>
        <dbReference type="EMBL" id="KAF9521596.1"/>
    </source>
</evidence>
<organism evidence="1 2">
    <name type="scientific">Crepidotus variabilis</name>
    <dbReference type="NCBI Taxonomy" id="179855"/>
    <lineage>
        <taxon>Eukaryota</taxon>
        <taxon>Fungi</taxon>
        <taxon>Dikarya</taxon>
        <taxon>Basidiomycota</taxon>
        <taxon>Agaricomycotina</taxon>
        <taxon>Agaricomycetes</taxon>
        <taxon>Agaricomycetidae</taxon>
        <taxon>Agaricales</taxon>
        <taxon>Agaricineae</taxon>
        <taxon>Crepidotaceae</taxon>
        <taxon>Crepidotus</taxon>
    </lineage>
</organism>
<sequence length="60" mass="6955">KKPYFDILGNTRANAHWTVVFPTEHRDAKDCTCSIMLINKQIDTSNRKQVNIYLFNITAV</sequence>
<dbReference type="Proteomes" id="UP000807306">
    <property type="component" value="Unassembled WGS sequence"/>
</dbReference>
<gene>
    <name evidence="1" type="ORF">CPB83DRAFT_778472</name>
</gene>
<dbReference type="OrthoDB" id="2840473at2759"/>
<evidence type="ECO:0000313" key="2">
    <source>
        <dbReference type="Proteomes" id="UP000807306"/>
    </source>
</evidence>
<accession>A0A9P6JHM2</accession>
<protein>
    <submittedName>
        <fullName evidence="1">Uncharacterized protein</fullName>
    </submittedName>
</protein>
<dbReference type="AlphaFoldDB" id="A0A9P6JHM2"/>
<name>A0A9P6JHM2_9AGAR</name>
<keyword evidence="2" id="KW-1185">Reference proteome</keyword>
<reference evidence="1" key="1">
    <citation type="submission" date="2020-11" db="EMBL/GenBank/DDBJ databases">
        <authorList>
            <consortium name="DOE Joint Genome Institute"/>
            <person name="Ahrendt S."/>
            <person name="Riley R."/>
            <person name="Andreopoulos W."/>
            <person name="Labutti K."/>
            <person name="Pangilinan J."/>
            <person name="Ruiz-Duenas F.J."/>
            <person name="Barrasa J.M."/>
            <person name="Sanchez-Garcia M."/>
            <person name="Camarero S."/>
            <person name="Miyauchi S."/>
            <person name="Serrano A."/>
            <person name="Linde D."/>
            <person name="Babiker R."/>
            <person name="Drula E."/>
            <person name="Ayuso-Fernandez I."/>
            <person name="Pacheco R."/>
            <person name="Padilla G."/>
            <person name="Ferreira P."/>
            <person name="Barriuso J."/>
            <person name="Kellner H."/>
            <person name="Castanera R."/>
            <person name="Alfaro M."/>
            <person name="Ramirez L."/>
            <person name="Pisabarro A.G."/>
            <person name="Kuo A."/>
            <person name="Tritt A."/>
            <person name="Lipzen A."/>
            <person name="He G."/>
            <person name="Yan M."/>
            <person name="Ng V."/>
            <person name="Cullen D."/>
            <person name="Martin F."/>
            <person name="Rosso M.-N."/>
            <person name="Henrissat B."/>
            <person name="Hibbett D."/>
            <person name="Martinez A.T."/>
            <person name="Grigoriev I.V."/>
        </authorList>
    </citation>
    <scope>NUCLEOTIDE SEQUENCE</scope>
    <source>
        <strain evidence="1">CBS 506.95</strain>
    </source>
</reference>
<comment type="caution">
    <text evidence="1">The sequence shown here is derived from an EMBL/GenBank/DDBJ whole genome shotgun (WGS) entry which is preliminary data.</text>
</comment>